<evidence type="ECO:0000313" key="1">
    <source>
        <dbReference type="EMBL" id="KAG1803864.1"/>
    </source>
</evidence>
<keyword evidence="2" id="KW-1185">Reference proteome</keyword>
<evidence type="ECO:0000313" key="2">
    <source>
        <dbReference type="Proteomes" id="UP000719766"/>
    </source>
</evidence>
<accession>A0A9P7DVG3</accession>
<sequence>SELADGISAKLVLNRILNVPVELTAGEILGVSKELSGLLAESIKPKTVSRKDVHLAYDVHRAHELEAGSFRVSESFEAKAKEALIELPIMIDGCNLKAVIDTGSQLNIVSEDTYEKFIKLPINRS</sequence>
<proteinExistence type="predicted"/>
<feature type="non-terminal residue" evidence="1">
    <location>
        <position position="125"/>
    </location>
</feature>
<organism evidence="1 2">
    <name type="scientific">Suillus plorans</name>
    <dbReference type="NCBI Taxonomy" id="116603"/>
    <lineage>
        <taxon>Eukaryota</taxon>
        <taxon>Fungi</taxon>
        <taxon>Dikarya</taxon>
        <taxon>Basidiomycota</taxon>
        <taxon>Agaricomycotina</taxon>
        <taxon>Agaricomycetes</taxon>
        <taxon>Agaricomycetidae</taxon>
        <taxon>Boletales</taxon>
        <taxon>Suillineae</taxon>
        <taxon>Suillaceae</taxon>
        <taxon>Suillus</taxon>
    </lineage>
</organism>
<name>A0A9P7DVG3_9AGAM</name>
<dbReference type="GeneID" id="64590045"/>
<dbReference type="RefSeq" id="XP_041166210.1">
    <property type="nucleotide sequence ID" value="XM_041296281.1"/>
</dbReference>
<evidence type="ECO:0008006" key="3">
    <source>
        <dbReference type="Google" id="ProtNLM"/>
    </source>
</evidence>
<feature type="non-terminal residue" evidence="1">
    <location>
        <position position="1"/>
    </location>
</feature>
<reference evidence="1" key="1">
    <citation type="journal article" date="2020" name="New Phytol.">
        <title>Comparative genomics reveals dynamic genome evolution in host specialist ectomycorrhizal fungi.</title>
        <authorList>
            <person name="Lofgren L.A."/>
            <person name="Nguyen N.H."/>
            <person name="Vilgalys R."/>
            <person name="Ruytinx J."/>
            <person name="Liao H.L."/>
            <person name="Branco S."/>
            <person name="Kuo A."/>
            <person name="LaButti K."/>
            <person name="Lipzen A."/>
            <person name="Andreopoulos W."/>
            <person name="Pangilinan J."/>
            <person name="Riley R."/>
            <person name="Hundley H."/>
            <person name="Na H."/>
            <person name="Barry K."/>
            <person name="Grigoriev I.V."/>
            <person name="Stajich J.E."/>
            <person name="Kennedy P.G."/>
        </authorList>
    </citation>
    <scope>NUCLEOTIDE SEQUENCE</scope>
    <source>
        <strain evidence="1">S12</strain>
    </source>
</reference>
<dbReference type="EMBL" id="JABBWE010000004">
    <property type="protein sequence ID" value="KAG1803864.1"/>
    <property type="molecule type" value="Genomic_DNA"/>
</dbReference>
<dbReference type="OrthoDB" id="5535068at2759"/>
<protein>
    <recommendedName>
        <fullName evidence="3">Aspartic peptidase DDI1-type domain-containing protein</fullName>
    </recommendedName>
</protein>
<dbReference type="Proteomes" id="UP000719766">
    <property type="component" value="Unassembled WGS sequence"/>
</dbReference>
<comment type="caution">
    <text evidence="1">The sequence shown here is derived from an EMBL/GenBank/DDBJ whole genome shotgun (WGS) entry which is preliminary data.</text>
</comment>
<gene>
    <name evidence="1" type="ORF">HD556DRAFT_1196236</name>
</gene>
<dbReference type="AlphaFoldDB" id="A0A9P7DVG3"/>